<keyword evidence="2" id="KW-1185">Reference proteome</keyword>
<dbReference type="EnsemblBacteria" id="BAC90976">
    <property type="protein sequence ID" value="BAC90976"/>
    <property type="gene ID" value="BAC90976"/>
</dbReference>
<sequence length="136" mass="15370">MMQSAYLQAVPPEEQVHQGAIRYAYRIGAHFRRRHANPPLWHDRHEHDFAVTLDLAAVRPSTGLYGLDMVALEQQLQRWVAALPEVLNDCPLCPHGTTEELCHYFATLALEPHVSLLAVSVAESPERVTILRLEAQ</sequence>
<dbReference type="HOGENOM" id="CLU_1872509_0_0_3"/>
<dbReference type="STRING" id="251221.gene:10760540"/>
<accession>Q7NCE4</accession>
<proteinExistence type="predicted"/>
<dbReference type="Proteomes" id="UP000000557">
    <property type="component" value="Chromosome"/>
</dbReference>
<reference evidence="1 2" key="2">
    <citation type="journal article" date="2003" name="DNA Res.">
        <title>Complete genome structure of Gloeobacter violaceus PCC 7421, a cyanobacterium that lacks thylakoids (supplement).</title>
        <authorList>
            <person name="Nakamura Y."/>
            <person name="Kaneko T."/>
            <person name="Sato S."/>
            <person name="Mimuro M."/>
            <person name="Miyashita H."/>
            <person name="Tsuchiya T."/>
            <person name="Sasamoto S."/>
            <person name="Watanabe A."/>
            <person name="Kawashima K."/>
            <person name="Kishida Y."/>
            <person name="Kiyokawa C."/>
            <person name="Kohara M."/>
            <person name="Matsumoto M."/>
            <person name="Matsuno A."/>
            <person name="Nakazaki N."/>
            <person name="Shimpo S."/>
            <person name="Takeuchi C."/>
            <person name="Yamada M."/>
            <person name="Tabata S."/>
        </authorList>
    </citation>
    <scope>NUCLEOTIDE SEQUENCE [LARGE SCALE GENOMIC DNA]</scope>
    <source>
        <strain evidence="2">ATCC 29082 / PCC 7421</strain>
    </source>
</reference>
<organism evidence="1 2">
    <name type="scientific">Gloeobacter violaceus (strain ATCC 29082 / PCC 7421)</name>
    <dbReference type="NCBI Taxonomy" id="251221"/>
    <lineage>
        <taxon>Bacteria</taxon>
        <taxon>Bacillati</taxon>
        <taxon>Cyanobacteriota</taxon>
        <taxon>Cyanophyceae</taxon>
        <taxon>Gloeobacterales</taxon>
        <taxon>Gloeobacteraceae</taxon>
        <taxon>Gloeobacter</taxon>
    </lineage>
</organism>
<name>Q7NCE4_GLOVI</name>
<evidence type="ECO:0000313" key="1">
    <source>
        <dbReference type="EMBL" id="BAC90976.1"/>
    </source>
</evidence>
<dbReference type="EMBL" id="BA000045">
    <property type="protein sequence ID" value="BAC90976.1"/>
    <property type="molecule type" value="Genomic_DNA"/>
</dbReference>
<dbReference type="KEGG" id="gvi:gll3035"/>
<reference evidence="1 2" key="1">
    <citation type="journal article" date="2003" name="DNA Res.">
        <title>Complete genome structure of Gloeobacter violaceus PCC 7421, a cyanobacterium that lacks thylakoids.</title>
        <authorList>
            <person name="Nakamura Y."/>
            <person name="Kaneko T."/>
            <person name="Sato S."/>
            <person name="Mimuro M."/>
            <person name="Miyashita H."/>
            <person name="Tsuchiya T."/>
            <person name="Sasamoto S."/>
            <person name="Watanabe A."/>
            <person name="Kawashima K."/>
            <person name="Kishida Y."/>
            <person name="Kiyokawa C."/>
            <person name="Kohara M."/>
            <person name="Matsumoto M."/>
            <person name="Matsuno A."/>
            <person name="Nakazaki N."/>
            <person name="Shimpo S."/>
            <person name="Takeuchi C."/>
            <person name="Yamada M."/>
            <person name="Tabata S."/>
        </authorList>
    </citation>
    <scope>NUCLEOTIDE SEQUENCE [LARGE SCALE GENOMIC DNA]</scope>
    <source>
        <strain evidence="2">ATCC 29082 / PCC 7421</strain>
    </source>
</reference>
<protein>
    <submittedName>
        <fullName evidence="1">Gll3035 protein</fullName>
    </submittedName>
</protein>
<dbReference type="PhylomeDB" id="Q7NCE4"/>
<evidence type="ECO:0000313" key="2">
    <source>
        <dbReference type="Proteomes" id="UP000000557"/>
    </source>
</evidence>
<dbReference type="InParanoid" id="Q7NCE4"/>
<dbReference type="OrthoDB" id="456488at2"/>
<dbReference type="PATRIC" id="fig|251221.4.peg.3065"/>
<dbReference type="AlphaFoldDB" id="Q7NCE4"/>
<gene>
    <name evidence="1" type="ordered locus">gll3035</name>
</gene>
<dbReference type="eggNOG" id="COG0720">
    <property type="taxonomic scope" value="Bacteria"/>
</dbReference>